<proteinExistence type="predicted"/>
<evidence type="ECO:0000313" key="1">
    <source>
        <dbReference type="EMBL" id="OQX14072.1"/>
    </source>
</evidence>
<sequence>MNEQQVKVLNALLFTLLDITDHENVYGKKGVVCAMNELPDIFKGFISKENLKLIENTKD</sequence>
<protein>
    <submittedName>
        <fullName evidence="1">Uncharacterized protein</fullName>
    </submittedName>
</protein>
<reference evidence="1 2" key="1">
    <citation type="submission" date="2017-01" db="EMBL/GenBank/DDBJ databases">
        <title>Novel large sulfur bacteria in the metagenomes of groundwater-fed chemosynthetic microbial mats in the Lake Huron basin.</title>
        <authorList>
            <person name="Sharrar A.M."/>
            <person name="Flood B.E."/>
            <person name="Bailey J.V."/>
            <person name="Jones D.S."/>
            <person name="Biddanda B."/>
            <person name="Ruberg S.A."/>
            <person name="Marcus D.N."/>
            <person name="Dick G.J."/>
        </authorList>
    </citation>
    <scope>NUCLEOTIDE SEQUENCE [LARGE SCALE GENOMIC DNA]</scope>
    <source>
        <strain evidence="1">A8</strain>
    </source>
</reference>
<evidence type="ECO:0000313" key="2">
    <source>
        <dbReference type="Proteomes" id="UP000192491"/>
    </source>
</evidence>
<gene>
    <name evidence="1" type="ORF">BWK73_10460</name>
</gene>
<dbReference type="AlphaFoldDB" id="A0A1Y1QUX3"/>
<organism evidence="1 2">
    <name type="scientific">Thiothrix lacustris</name>
    <dbReference type="NCBI Taxonomy" id="525917"/>
    <lineage>
        <taxon>Bacteria</taxon>
        <taxon>Pseudomonadati</taxon>
        <taxon>Pseudomonadota</taxon>
        <taxon>Gammaproteobacteria</taxon>
        <taxon>Thiotrichales</taxon>
        <taxon>Thiotrichaceae</taxon>
        <taxon>Thiothrix</taxon>
    </lineage>
</organism>
<dbReference type="Proteomes" id="UP000192491">
    <property type="component" value="Unassembled WGS sequence"/>
</dbReference>
<comment type="caution">
    <text evidence="1">The sequence shown here is derived from an EMBL/GenBank/DDBJ whole genome shotgun (WGS) entry which is preliminary data.</text>
</comment>
<name>A0A1Y1QUX3_9GAMM</name>
<accession>A0A1Y1QUX3</accession>
<dbReference type="EMBL" id="MTEJ01000035">
    <property type="protein sequence ID" value="OQX14072.1"/>
    <property type="molecule type" value="Genomic_DNA"/>
</dbReference>